<comment type="catalytic activity">
    <reaction evidence="3">
        <text>thiosulfate + hydrogen cyanide = thiocyanate + sulfite + 2 H(+)</text>
        <dbReference type="Rhea" id="RHEA:16881"/>
        <dbReference type="ChEBI" id="CHEBI:15378"/>
        <dbReference type="ChEBI" id="CHEBI:17359"/>
        <dbReference type="ChEBI" id="CHEBI:18022"/>
        <dbReference type="ChEBI" id="CHEBI:18407"/>
        <dbReference type="ChEBI" id="CHEBI:33542"/>
        <dbReference type="EC" id="2.8.1.1"/>
    </reaction>
</comment>
<dbReference type="PANTHER" id="PTHR43855:SF1">
    <property type="entry name" value="THIOSULFATE SULFURTRANSFERASE"/>
    <property type="match status" value="1"/>
</dbReference>
<dbReference type="InterPro" id="IPR036873">
    <property type="entry name" value="Rhodanese-like_dom_sf"/>
</dbReference>
<dbReference type="InterPro" id="IPR001763">
    <property type="entry name" value="Rhodanese-like_dom"/>
</dbReference>
<accession>A0A269PCA4</accession>
<name>A0A269PCA4_9CORY</name>
<dbReference type="Pfam" id="PF00581">
    <property type="entry name" value="Rhodanese"/>
    <property type="match status" value="2"/>
</dbReference>
<gene>
    <name evidence="6" type="ORF">CIG21_07505</name>
</gene>
<dbReference type="EC" id="2.8.1.1" evidence="1"/>
<dbReference type="InterPro" id="IPR051126">
    <property type="entry name" value="Thiosulfate_sulfurtransferase"/>
</dbReference>
<evidence type="ECO:0000313" key="6">
    <source>
        <dbReference type="EMBL" id="PAJ69416.1"/>
    </source>
</evidence>
<dbReference type="EMBL" id="NQMQ01000014">
    <property type="protein sequence ID" value="PAJ69416.1"/>
    <property type="molecule type" value="Genomic_DNA"/>
</dbReference>
<dbReference type="RefSeq" id="WP_095277632.1">
    <property type="nucleotide sequence ID" value="NZ_CP047655.1"/>
</dbReference>
<dbReference type="CDD" id="cd01448">
    <property type="entry name" value="TST_Repeat_1"/>
    <property type="match status" value="1"/>
</dbReference>
<feature type="domain" description="Rhodanese" evidence="5">
    <location>
        <begin position="31"/>
        <end position="138"/>
    </location>
</feature>
<dbReference type="PROSITE" id="PS50206">
    <property type="entry name" value="RHODANESE_3"/>
    <property type="match status" value="2"/>
</dbReference>
<evidence type="ECO:0000256" key="2">
    <source>
        <dbReference type="ARBA" id="ARBA00022737"/>
    </source>
</evidence>
<dbReference type="CDD" id="cd01449">
    <property type="entry name" value="TST_Repeat_2"/>
    <property type="match status" value="1"/>
</dbReference>
<protein>
    <recommendedName>
        <fullName evidence="1">thiosulfate sulfurtransferase</fullName>
        <ecNumber evidence="1">2.8.1.1</ecNumber>
    </recommendedName>
</protein>
<dbReference type="PANTHER" id="PTHR43855">
    <property type="entry name" value="THIOSULFATE SULFURTRANSFERASE"/>
    <property type="match status" value="1"/>
</dbReference>
<dbReference type="InterPro" id="IPR001307">
    <property type="entry name" value="Thiosulphate_STrfase_CS"/>
</dbReference>
<dbReference type="AlphaFoldDB" id="A0A269PCA4"/>
<keyword evidence="2" id="KW-0677">Repeat</keyword>
<dbReference type="SMART" id="SM00450">
    <property type="entry name" value="RHOD"/>
    <property type="match status" value="2"/>
</dbReference>
<reference evidence="6 7" key="1">
    <citation type="submission" date="2017-08" db="EMBL/GenBank/DDBJ databases">
        <authorList>
            <person name="de Groot N.N."/>
        </authorList>
    </citation>
    <scope>NUCLEOTIDE SEQUENCE [LARGE SCALE GENOMIC DNA]</scope>
    <source>
        <strain evidence="6 7">NBT06-6</strain>
    </source>
</reference>
<evidence type="ECO:0000259" key="5">
    <source>
        <dbReference type="PROSITE" id="PS50206"/>
    </source>
</evidence>
<sequence length="295" mass="33027">MSIELDDNPKFKDFAHPEKFVSAAWLSARLGKPGLRVVESDEDAYLYDIGHIPGAVRIDWHRDLNDPVTRDFIDGEAFAKLMSERGITRDDTIVVYGDKSNWWAAYTAWVFELFGHPDVRLLDGGRDAWMGEERDTSFAVPEFPASDYPVVERNDEPYRTFASDLLAETPAQLIDARPADQYDGTAEDPTADRAPGKSPSTLRHGHIPGAVNVTWGRSLFPNALFKDLPNIAAIYEDFDPKARTVVYCQLGESSAHTWYVLNHILGFENISLYDGSWAEWGNMVRVPVEQGSGAS</sequence>
<organism evidence="6 7">
    <name type="scientific">Corynebacterium hadale</name>
    <dbReference type="NCBI Taxonomy" id="2026255"/>
    <lineage>
        <taxon>Bacteria</taxon>
        <taxon>Bacillati</taxon>
        <taxon>Actinomycetota</taxon>
        <taxon>Actinomycetes</taxon>
        <taxon>Mycobacteriales</taxon>
        <taxon>Corynebacteriaceae</taxon>
        <taxon>Corynebacterium</taxon>
    </lineage>
</organism>
<comment type="caution">
    <text evidence="6">The sequence shown here is derived from an EMBL/GenBank/DDBJ whole genome shotgun (WGS) entry which is preliminary data.</text>
</comment>
<dbReference type="Proteomes" id="UP000215771">
    <property type="component" value="Unassembled WGS sequence"/>
</dbReference>
<feature type="domain" description="Rhodanese" evidence="5">
    <location>
        <begin position="167"/>
        <end position="289"/>
    </location>
</feature>
<dbReference type="GO" id="GO:0004792">
    <property type="term" value="F:thiosulfate-cyanide sulfurtransferase activity"/>
    <property type="evidence" value="ECO:0007669"/>
    <property type="project" value="UniProtKB-EC"/>
</dbReference>
<dbReference type="Gene3D" id="3.40.250.10">
    <property type="entry name" value="Rhodanese-like domain"/>
    <property type="match status" value="2"/>
</dbReference>
<proteinExistence type="predicted"/>
<evidence type="ECO:0000256" key="4">
    <source>
        <dbReference type="SAM" id="MobiDB-lite"/>
    </source>
</evidence>
<feature type="region of interest" description="Disordered" evidence="4">
    <location>
        <begin position="177"/>
        <end position="203"/>
    </location>
</feature>
<evidence type="ECO:0000313" key="7">
    <source>
        <dbReference type="Proteomes" id="UP000215771"/>
    </source>
</evidence>
<evidence type="ECO:0000256" key="3">
    <source>
        <dbReference type="ARBA" id="ARBA00047549"/>
    </source>
</evidence>
<dbReference type="PROSITE" id="PS00380">
    <property type="entry name" value="RHODANESE_1"/>
    <property type="match status" value="1"/>
</dbReference>
<dbReference type="SUPFAM" id="SSF52821">
    <property type="entry name" value="Rhodanese/Cell cycle control phosphatase"/>
    <property type="match status" value="2"/>
</dbReference>
<keyword evidence="6" id="KW-0808">Transferase</keyword>
<evidence type="ECO:0000256" key="1">
    <source>
        <dbReference type="ARBA" id="ARBA00012245"/>
    </source>
</evidence>